<accession>A0A6N4THF6</accession>
<dbReference type="Proteomes" id="UP000464754">
    <property type="component" value="Chromosome"/>
</dbReference>
<gene>
    <name evidence="1" type="ORF">Aargi30884_08070</name>
</gene>
<reference evidence="2" key="1">
    <citation type="submission" date="2019-05" db="EMBL/GenBank/DDBJ databases">
        <title>Complete genome sequencing of Absiella argi strain JCM 30884.</title>
        <authorList>
            <person name="Sakamoto M."/>
            <person name="Murakami T."/>
            <person name="Mori H."/>
        </authorList>
    </citation>
    <scope>NUCLEOTIDE SEQUENCE [LARGE SCALE GENOMIC DNA]</scope>
    <source>
        <strain evidence="2">JCM 30884</strain>
    </source>
</reference>
<name>A0A6N4THF6_9FIRM</name>
<proteinExistence type="predicted"/>
<organism evidence="1 2">
    <name type="scientific">Amedibacterium intestinale</name>
    <dbReference type="NCBI Taxonomy" id="2583452"/>
    <lineage>
        <taxon>Bacteria</taxon>
        <taxon>Bacillati</taxon>
        <taxon>Bacillota</taxon>
        <taxon>Erysipelotrichia</taxon>
        <taxon>Erysipelotrichales</taxon>
        <taxon>Erysipelotrichaceae</taxon>
        <taxon>Amedibacterium</taxon>
    </lineage>
</organism>
<keyword evidence="2" id="KW-1185">Reference proteome</keyword>
<evidence type="ECO:0000313" key="1">
    <source>
        <dbReference type="EMBL" id="BBK21904.1"/>
    </source>
</evidence>
<dbReference type="EMBL" id="AP019695">
    <property type="protein sequence ID" value="BBK21904.1"/>
    <property type="molecule type" value="Genomic_DNA"/>
</dbReference>
<protein>
    <submittedName>
        <fullName evidence="1">Uncharacterized protein</fullName>
    </submittedName>
</protein>
<dbReference type="KEGG" id="aarg:Aargi30884_08070"/>
<evidence type="ECO:0000313" key="2">
    <source>
        <dbReference type="Proteomes" id="UP000464754"/>
    </source>
</evidence>
<sequence>MLELIIISFADIALLLSHSISIISLSRFVNLAYDILFPPRQTLYYGFHNFTTDIKNNKIYKNNACKKT</sequence>
<dbReference type="AlphaFoldDB" id="A0A6N4THF6"/>